<dbReference type="Ensembl" id="ENSMALT00000006535.1">
    <property type="protein sequence ID" value="ENSMALP00000006399.1"/>
    <property type="gene ID" value="ENSMALG00000004558.1"/>
</dbReference>
<evidence type="ECO:0000259" key="1">
    <source>
        <dbReference type="SMART" id="SM00198"/>
    </source>
</evidence>
<dbReference type="Proteomes" id="UP000261600">
    <property type="component" value="Unplaced"/>
</dbReference>
<dbReference type="InterPro" id="IPR035940">
    <property type="entry name" value="CAP_sf"/>
</dbReference>
<dbReference type="InterPro" id="IPR034113">
    <property type="entry name" value="SCP_GAPR1-like"/>
</dbReference>
<sequence length="160" mass="17580">WLSDDGKEFVLYHNLAKHHVPPLELSSELNASAQNWANYLLAIGALQHSHSGTGENIFCTYGSSSSEVQVYNIMHLLQHKFSSRNNTTLTLHTAVFLPAGHFTQVVWKDSTELGVGLATDGHRAFVVGQYLPPGNMNTPGHFQRDVLPPGKILPHSNANV</sequence>
<dbReference type="AlphaFoldDB" id="A0A3Q3IR81"/>
<dbReference type="GO" id="GO:0005576">
    <property type="term" value="C:extracellular region"/>
    <property type="evidence" value="ECO:0007669"/>
    <property type="project" value="InterPro"/>
</dbReference>
<reference evidence="2" key="2">
    <citation type="submission" date="2025-09" db="UniProtKB">
        <authorList>
            <consortium name="Ensembl"/>
        </authorList>
    </citation>
    <scope>IDENTIFICATION</scope>
</reference>
<accession>A0A3Q3IR81</accession>
<dbReference type="SUPFAM" id="SSF55797">
    <property type="entry name" value="PR-1-like"/>
    <property type="match status" value="1"/>
</dbReference>
<dbReference type="SMART" id="SM00198">
    <property type="entry name" value="SCP"/>
    <property type="match status" value="1"/>
</dbReference>
<dbReference type="CDD" id="cd05382">
    <property type="entry name" value="CAP_GAPR1-like"/>
    <property type="match status" value="1"/>
</dbReference>
<dbReference type="Gene3D" id="3.40.33.10">
    <property type="entry name" value="CAP"/>
    <property type="match status" value="1"/>
</dbReference>
<dbReference type="InterPro" id="IPR001283">
    <property type="entry name" value="CRISP-related"/>
</dbReference>
<dbReference type="STRING" id="43700.ENSMALP00000006399"/>
<evidence type="ECO:0000313" key="3">
    <source>
        <dbReference type="Proteomes" id="UP000261600"/>
    </source>
</evidence>
<dbReference type="PRINTS" id="PR00837">
    <property type="entry name" value="V5TPXLIKE"/>
</dbReference>
<dbReference type="InterPro" id="IPR018244">
    <property type="entry name" value="Allrgn_V5/Tpx1_CS"/>
</dbReference>
<protein>
    <recommendedName>
        <fullName evidence="1">SCP domain-containing protein</fullName>
    </recommendedName>
</protein>
<dbReference type="Pfam" id="PF00188">
    <property type="entry name" value="CAP"/>
    <property type="match status" value="1"/>
</dbReference>
<dbReference type="InterPro" id="IPR014044">
    <property type="entry name" value="CAP_dom"/>
</dbReference>
<dbReference type="PROSITE" id="PS01009">
    <property type="entry name" value="CRISP_1"/>
    <property type="match status" value="1"/>
</dbReference>
<dbReference type="PANTHER" id="PTHR10334">
    <property type="entry name" value="CYSTEINE-RICH SECRETORY PROTEIN-RELATED"/>
    <property type="match status" value="1"/>
</dbReference>
<feature type="domain" description="SCP" evidence="1">
    <location>
        <begin position="4"/>
        <end position="138"/>
    </location>
</feature>
<reference evidence="2" key="1">
    <citation type="submission" date="2025-08" db="UniProtKB">
        <authorList>
            <consortium name="Ensembl"/>
        </authorList>
    </citation>
    <scope>IDENTIFICATION</scope>
</reference>
<evidence type="ECO:0000313" key="2">
    <source>
        <dbReference type="Ensembl" id="ENSMALP00000006399.1"/>
    </source>
</evidence>
<keyword evidence="3" id="KW-1185">Reference proteome</keyword>
<proteinExistence type="predicted"/>
<organism evidence="2 3">
    <name type="scientific">Monopterus albus</name>
    <name type="common">Swamp eel</name>
    <dbReference type="NCBI Taxonomy" id="43700"/>
    <lineage>
        <taxon>Eukaryota</taxon>
        <taxon>Metazoa</taxon>
        <taxon>Chordata</taxon>
        <taxon>Craniata</taxon>
        <taxon>Vertebrata</taxon>
        <taxon>Euteleostomi</taxon>
        <taxon>Actinopterygii</taxon>
        <taxon>Neopterygii</taxon>
        <taxon>Teleostei</taxon>
        <taxon>Neoteleostei</taxon>
        <taxon>Acanthomorphata</taxon>
        <taxon>Anabantaria</taxon>
        <taxon>Synbranchiformes</taxon>
        <taxon>Synbranchidae</taxon>
        <taxon>Monopterus</taxon>
    </lineage>
</organism>
<name>A0A3Q3IR81_MONAL</name>